<keyword evidence="3" id="KW-1185">Reference proteome</keyword>
<reference evidence="2" key="1">
    <citation type="submission" date="2020-10" db="EMBL/GenBank/DDBJ databases">
        <title>Bacterium isolated from coastal waters sediment.</title>
        <authorList>
            <person name="Chen R.-J."/>
            <person name="Lu D.-C."/>
            <person name="Zhu K.-L."/>
            <person name="Du Z.-J."/>
        </authorList>
    </citation>
    <scope>NUCLEOTIDE SEQUENCE</scope>
    <source>
        <strain evidence="2">N1Y112</strain>
    </source>
</reference>
<sequence>MSQLMIGNIALMICALFVAARGYRVGGEHYTSGFVISLSSVFIAASAAGNLLLSGTLDQDQQTLLRMLNNLAYYAAIPLIGTALLADAIGQNWQKPTWGRWLLALLALFEITRRAESGTEYSQIMAVLVAASMLFAALRYSRLPARIGSLFAAIALGAGVLLFSPISLSPEYQNALAYPLALAIMLLASAQVLPRLKPGN</sequence>
<dbReference type="RefSeq" id="WP_193954982.1">
    <property type="nucleotide sequence ID" value="NZ_JADEYS010000024.1"/>
</dbReference>
<protein>
    <submittedName>
        <fullName evidence="2">Uncharacterized protein</fullName>
    </submittedName>
</protein>
<feature type="transmembrane region" description="Helical" evidence="1">
    <location>
        <begin position="71"/>
        <end position="90"/>
    </location>
</feature>
<dbReference type="AlphaFoldDB" id="A0A8J7JZW7"/>
<evidence type="ECO:0000313" key="2">
    <source>
        <dbReference type="EMBL" id="MBE9399288.1"/>
    </source>
</evidence>
<keyword evidence="1" id="KW-1133">Transmembrane helix</keyword>
<accession>A0A8J7JZW7</accession>
<dbReference type="EMBL" id="JADEYS010000024">
    <property type="protein sequence ID" value="MBE9399288.1"/>
    <property type="molecule type" value="Genomic_DNA"/>
</dbReference>
<proteinExistence type="predicted"/>
<evidence type="ECO:0000313" key="3">
    <source>
        <dbReference type="Proteomes" id="UP000640333"/>
    </source>
</evidence>
<organism evidence="2 3">
    <name type="scientific">Pontibacterium sinense</name>
    <dbReference type="NCBI Taxonomy" id="2781979"/>
    <lineage>
        <taxon>Bacteria</taxon>
        <taxon>Pseudomonadati</taxon>
        <taxon>Pseudomonadota</taxon>
        <taxon>Gammaproteobacteria</taxon>
        <taxon>Oceanospirillales</taxon>
        <taxon>Oceanospirillaceae</taxon>
        <taxon>Pontibacterium</taxon>
    </lineage>
</organism>
<feature type="transmembrane region" description="Helical" evidence="1">
    <location>
        <begin position="150"/>
        <end position="169"/>
    </location>
</feature>
<name>A0A8J7JZW7_9GAMM</name>
<keyword evidence="1" id="KW-0472">Membrane</keyword>
<feature type="transmembrane region" description="Helical" evidence="1">
    <location>
        <begin position="121"/>
        <end position="138"/>
    </location>
</feature>
<evidence type="ECO:0000256" key="1">
    <source>
        <dbReference type="SAM" id="Phobius"/>
    </source>
</evidence>
<gene>
    <name evidence="2" type="ORF">IOQ59_18665</name>
</gene>
<dbReference type="Proteomes" id="UP000640333">
    <property type="component" value="Unassembled WGS sequence"/>
</dbReference>
<keyword evidence="1" id="KW-0812">Transmembrane</keyword>
<comment type="caution">
    <text evidence="2">The sequence shown here is derived from an EMBL/GenBank/DDBJ whole genome shotgun (WGS) entry which is preliminary data.</text>
</comment>
<feature type="transmembrane region" description="Helical" evidence="1">
    <location>
        <begin position="6"/>
        <end position="23"/>
    </location>
</feature>
<feature type="transmembrane region" description="Helical" evidence="1">
    <location>
        <begin position="175"/>
        <end position="193"/>
    </location>
</feature>
<feature type="transmembrane region" description="Helical" evidence="1">
    <location>
        <begin position="30"/>
        <end position="51"/>
    </location>
</feature>